<name>A0AAW8M3G3_9PSED</name>
<dbReference type="Proteomes" id="UP001252613">
    <property type="component" value="Unassembled WGS sequence"/>
</dbReference>
<dbReference type="AlphaFoldDB" id="A0AAW8M3G3"/>
<dbReference type="InterPro" id="IPR008964">
    <property type="entry name" value="Invasin/intimin_cell_adhesion"/>
</dbReference>
<feature type="domain" description="BIG2" evidence="1">
    <location>
        <begin position="395"/>
        <end position="429"/>
    </location>
</feature>
<evidence type="ECO:0000313" key="2">
    <source>
        <dbReference type="EMBL" id="MDR6956208.1"/>
    </source>
</evidence>
<gene>
    <name evidence="2" type="ORF">J2W43_000171</name>
</gene>
<evidence type="ECO:0000259" key="1">
    <source>
        <dbReference type="Pfam" id="PF02368"/>
    </source>
</evidence>
<dbReference type="InterPro" id="IPR003343">
    <property type="entry name" value="Big_2"/>
</dbReference>
<dbReference type="EMBL" id="JAVDVC010000001">
    <property type="protein sequence ID" value="MDR6956208.1"/>
    <property type="molecule type" value="Genomic_DNA"/>
</dbReference>
<dbReference type="SUPFAM" id="SSF49373">
    <property type="entry name" value="Invasin/intimin cell-adhesion fragments"/>
    <property type="match status" value="1"/>
</dbReference>
<protein>
    <recommendedName>
        <fullName evidence="1">BIG2 domain-containing protein</fullName>
    </recommendedName>
</protein>
<reference evidence="2" key="1">
    <citation type="submission" date="2023-07" db="EMBL/GenBank/DDBJ databases">
        <title>Sorghum-associated microbial communities from plants grown in Nebraska, USA.</title>
        <authorList>
            <person name="Schachtman D."/>
        </authorList>
    </citation>
    <scope>NUCLEOTIDE SEQUENCE</scope>
    <source>
        <strain evidence="2">3432</strain>
    </source>
</reference>
<accession>A0AAW8M3G3</accession>
<dbReference type="RefSeq" id="WP_310355574.1">
    <property type="nucleotide sequence ID" value="NZ_JAVDVC010000001.1"/>
</dbReference>
<evidence type="ECO:0000313" key="3">
    <source>
        <dbReference type="Proteomes" id="UP001252613"/>
    </source>
</evidence>
<organism evidence="2 3">
    <name type="scientific">Pseudomonas brassicacearum</name>
    <dbReference type="NCBI Taxonomy" id="930166"/>
    <lineage>
        <taxon>Bacteria</taxon>
        <taxon>Pseudomonadati</taxon>
        <taxon>Pseudomonadota</taxon>
        <taxon>Gammaproteobacteria</taxon>
        <taxon>Pseudomonadales</taxon>
        <taxon>Pseudomonadaceae</taxon>
        <taxon>Pseudomonas</taxon>
    </lineage>
</organism>
<dbReference type="Pfam" id="PF02368">
    <property type="entry name" value="Big_2"/>
    <property type="match status" value="1"/>
</dbReference>
<proteinExistence type="predicted"/>
<sequence>MVIRQENMMDIQSSELNELFVLRPVIIMGWVTPVKPDNIADGGIPKSLYDDREKGLECLIDPWFEIPRRGGTMEIDDWVDLYVNDDPTPVAGDIVRVENQRMRLYVPHGRLRQGVNRLYYKVTRPSGGGDTSGDLKVLYHLRAPGEPAPEGLDLVIPPDVVRDGVSAERAAQGVEFGFAYSNQRNYDRIDFLLGDITIPVEVIDASTPVVKTLFTETFQQAGDNANTLIQYRVTDQLGNANQSPTKRLDIHLNRFAPPQITSVEDGKGVEIPHGSSTVETAVMLSGTAVKDQKVEIFDGMDSKGTALVNSSGIWTYAVIGLDVDAHSFTAKALYGSNPESAAYTFTVVEPLNFGQDHSQATSDYFVVRGRPPRMPPDDATATYARTATGGVPPYRYTSSNEQVALVDAESGLVRAVGNGSTRITATDEDDRAASYLITFSGVRLVERVDGMWWDPDFSAVRPSLELHLDLAQMKRFWGIYYPSEGPVAEALGWPLTWYWTSDGAPGPYALAFPLNATNPAEATHHGSEVLPAIRKL</sequence>
<dbReference type="Gene3D" id="2.60.40.1080">
    <property type="match status" value="1"/>
</dbReference>
<comment type="caution">
    <text evidence="2">The sequence shown here is derived from an EMBL/GenBank/DDBJ whole genome shotgun (WGS) entry which is preliminary data.</text>
</comment>